<feature type="compositionally biased region" description="Polar residues" evidence="1">
    <location>
        <begin position="240"/>
        <end position="249"/>
    </location>
</feature>
<comment type="caution">
    <text evidence="2">The sequence shown here is derived from an EMBL/GenBank/DDBJ whole genome shotgun (WGS) entry which is preliminary data.</text>
</comment>
<gene>
    <name evidence="2" type="ORF">GN244_ATG13260</name>
</gene>
<feature type="region of interest" description="Disordered" evidence="1">
    <location>
        <begin position="276"/>
        <end position="295"/>
    </location>
</feature>
<feature type="compositionally biased region" description="Basic and acidic residues" evidence="1">
    <location>
        <begin position="97"/>
        <end position="109"/>
    </location>
</feature>
<protein>
    <recommendedName>
        <fullName evidence="4">Ubiquitin-like protease family profile domain-containing protein</fullName>
    </recommendedName>
</protein>
<dbReference type="Gene3D" id="3.40.395.10">
    <property type="entry name" value="Adenoviral Proteinase, Chain A"/>
    <property type="match status" value="1"/>
</dbReference>
<evidence type="ECO:0008006" key="4">
    <source>
        <dbReference type="Google" id="ProtNLM"/>
    </source>
</evidence>
<evidence type="ECO:0000256" key="1">
    <source>
        <dbReference type="SAM" id="MobiDB-lite"/>
    </source>
</evidence>
<feature type="compositionally biased region" description="Polar residues" evidence="1">
    <location>
        <begin position="82"/>
        <end position="96"/>
    </location>
</feature>
<keyword evidence="3" id="KW-1185">Reference proteome</keyword>
<feature type="compositionally biased region" description="Basic and acidic residues" evidence="1">
    <location>
        <begin position="253"/>
        <end position="263"/>
    </location>
</feature>
<feature type="region of interest" description="Disordered" evidence="1">
    <location>
        <begin position="40"/>
        <end position="116"/>
    </location>
</feature>
<feature type="region of interest" description="Disordered" evidence="1">
    <location>
        <begin position="149"/>
        <end position="263"/>
    </location>
</feature>
<organism evidence="2 3">
    <name type="scientific">Phytophthora infestans</name>
    <name type="common">Potato late blight agent</name>
    <name type="synonym">Botrytis infestans</name>
    <dbReference type="NCBI Taxonomy" id="4787"/>
    <lineage>
        <taxon>Eukaryota</taxon>
        <taxon>Sar</taxon>
        <taxon>Stramenopiles</taxon>
        <taxon>Oomycota</taxon>
        <taxon>Peronosporomycetes</taxon>
        <taxon>Peronosporales</taxon>
        <taxon>Peronosporaceae</taxon>
        <taxon>Phytophthora</taxon>
    </lineage>
</organism>
<dbReference type="EMBL" id="WSZM01000351">
    <property type="protein sequence ID" value="KAF4034723.1"/>
    <property type="molecule type" value="Genomic_DNA"/>
</dbReference>
<evidence type="ECO:0000313" key="3">
    <source>
        <dbReference type="Proteomes" id="UP000602510"/>
    </source>
</evidence>
<dbReference type="InterPro" id="IPR038765">
    <property type="entry name" value="Papain-like_cys_pep_sf"/>
</dbReference>
<sequence length="634" mass="70710">MDIAGSVVEAMCSQGTPTCLKIAEALREFGEYVKQGNVPNISGSDQNSPAKLNCQAGENGPGFTDSDDSKSENGSDFKSSDDSNCPSTRRATQASENSDRVLELDRVDGSDAGEIVGDGRYEAIPCVAKPVDVEGAEFIADTDRLLRETREEISDSDNSDLPASKGKMNRNLATKAVVKAKKKHHLTNKGPVKAKKKRDLATKTAAKPKEDLLKDPSQLVKDPSQLVKAPNQLEKHLSPLSESDSNPNQLVKDPTELVKDDNQLVKFPNQLVLRKRRTTATDESDDASSRDSSSSEVLTGKFIVSKAVKSKGRPKVRRKQVREAKRLRMRESSAEVNELVQGRLVPVKDLSLVRKTLEHNGNVADALPVLNSITPEDPPTWKATSVVLLARKQKVHRKVTIVFPKNYVAKCMAGIKIYRKSLPSDHHAGRMGVSISKMGTFAEEDLKAMLMWYDEYPKLVAVHDLAEWIRVSKFTRILLPSPLNNCTTVDLKACAARLESISVTKLVSTRFGQVQVHELAFFRRSEWLDDSCFKIVMRHLIDQDQDKSGRSRIGGVNPLYARVHDESMKQQVIANSPCQTTNRLVLIPMYLESHWAGVVLDYEKRKATMFDPAQTMTNYKEISKILDKYFWRIH</sequence>
<proteinExistence type="predicted"/>
<feature type="compositionally biased region" description="Basic and acidic residues" evidence="1">
    <location>
        <begin position="67"/>
        <end position="81"/>
    </location>
</feature>
<evidence type="ECO:0000313" key="2">
    <source>
        <dbReference type="EMBL" id="KAF4034723.1"/>
    </source>
</evidence>
<reference evidence="2" key="1">
    <citation type="submission" date="2020-04" db="EMBL/GenBank/DDBJ databases">
        <title>Hybrid Assembly of Korean Phytophthora infestans isolates.</title>
        <authorList>
            <person name="Prokchorchik M."/>
            <person name="Lee Y."/>
            <person name="Seo J."/>
            <person name="Cho J.-H."/>
            <person name="Park Y.-E."/>
            <person name="Jang D.-C."/>
            <person name="Im J.-S."/>
            <person name="Choi J.-G."/>
            <person name="Park H.-J."/>
            <person name="Lee G.-B."/>
            <person name="Lee Y.-G."/>
            <person name="Hong S.-Y."/>
            <person name="Cho K."/>
            <person name="Sohn K.H."/>
        </authorList>
    </citation>
    <scope>NUCLEOTIDE SEQUENCE</scope>
    <source>
        <strain evidence="2">KR_1_A1</strain>
    </source>
</reference>
<feature type="compositionally biased region" description="Basic residues" evidence="1">
    <location>
        <begin position="178"/>
        <end position="198"/>
    </location>
</feature>
<dbReference type="Proteomes" id="UP000602510">
    <property type="component" value="Unassembled WGS sequence"/>
</dbReference>
<accession>A0A833SPB8</accession>
<dbReference type="SUPFAM" id="SSF54001">
    <property type="entry name" value="Cysteine proteinases"/>
    <property type="match status" value="1"/>
</dbReference>
<name>A0A833SPB8_PHYIN</name>
<feature type="compositionally biased region" description="Polar residues" evidence="1">
    <location>
        <begin position="40"/>
        <end position="50"/>
    </location>
</feature>
<dbReference type="AlphaFoldDB" id="A0A833SPB8"/>